<proteinExistence type="predicted"/>
<evidence type="ECO:0000313" key="2">
    <source>
        <dbReference type="Proteomes" id="UP000244925"/>
    </source>
</evidence>
<dbReference type="EMBL" id="PUBV01000010">
    <property type="protein sequence ID" value="PWB07721.1"/>
    <property type="molecule type" value="Genomic_DNA"/>
</dbReference>
<evidence type="ECO:0000313" key="1">
    <source>
        <dbReference type="EMBL" id="PWB07721.1"/>
    </source>
</evidence>
<protein>
    <submittedName>
        <fullName evidence="1">Uncharacterized protein</fullName>
    </submittedName>
</protein>
<keyword evidence="2" id="KW-1185">Reference proteome</keyword>
<reference evidence="2" key="1">
    <citation type="submission" date="2018-02" db="EMBL/GenBank/DDBJ databases">
        <authorList>
            <person name="Clavel T."/>
            <person name="Strowig T."/>
        </authorList>
    </citation>
    <scope>NUCLEOTIDE SEQUENCE [LARGE SCALE GENOMIC DNA]</scope>
    <source>
        <strain evidence="2">DSM 100764</strain>
    </source>
</reference>
<name>A0A2V1ISY6_9BACT</name>
<sequence>MSAIEIKEVVHYATPERQLWSDSNTIYRSRNFHSIEGGWSNDNWNVRFTAANIFNKGWVGASLMMSSDYYS</sequence>
<organism evidence="1 2">
    <name type="scientific">Paramuribaculum intestinale</name>
    <dbReference type="NCBI Taxonomy" id="2094151"/>
    <lineage>
        <taxon>Bacteria</taxon>
        <taxon>Pseudomonadati</taxon>
        <taxon>Bacteroidota</taxon>
        <taxon>Bacteroidia</taxon>
        <taxon>Bacteroidales</taxon>
        <taxon>Muribaculaceae</taxon>
        <taxon>Paramuribaculum</taxon>
    </lineage>
</organism>
<comment type="caution">
    <text evidence="1">The sequence shown here is derived from an EMBL/GenBank/DDBJ whole genome shotgun (WGS) entry which is preliminary data.</text>
</comment>
<accession>A0A2V1ISY6</accession>
<dbReference type="AlphaFoldDB" id="A0A2V1ISY6"/>
<gene>
    <name evidence="1" type="ORF">C5O25_06180</name>
</gene>
<dbReference type="Proteomes" id="UP000244925">
    <property type="component" value="Unassembled WGS sequence"/>
</dbReference>
<dbReference type="RefSeq" id="WP_107035867.1">
    <property type="nucleotide sequence ID" value="NZ_PUED01000016.1"/>
</dbReference>